<sequence length="101" mass="11569">MMRRFSPLAEDISMLSSALNWEKEPETDEGAMDFLDEEEVVLGEVEIFLVKSAFLVTVVLYFDSIYHTTHKILGSFRDRSGTITQCSAQNNMFTVYSSNMR</sequence>
<dbReference type="AlphaFoldDB" id="A0A1I7WKW4"/>
<accession>A0A1I7WKW4</accession>
<dbReference type="Proteomes" id="UP000095283">
    <property type="component" value="Unplaced"/>
</dbReference>
<reference evidence="2" key="1">
    <citation type="submission" date="2016-11" db="UniProtKB">
        <authorList>
            <consortium name="WormBaseParasite"/>
        </authorList>
    </citation>
    <scope>IDENTIFICATION</scope>
</reference>
<evidence type="ECO:0000313" key="2">
    <source>
        <dbReference type="WBParaSite" id="Hba_05774"/>
    </source>
</evidence>
<name>A0A1I7WKW4_HETBA</name>
<dbReference type="WBParaSite" id="Hba_05774">
    <property type="protein sequence ID" value="Hba_05774"/>
    <property type="gene ID" value="Hba_05774"/>
</dbReference>
<proteinExistence type="predicted"/>
<evidence type="ECO:0000313" key="1">
    <source>
        <dbReference type="Proteomes" id="UP000095283"/>
    </source>
</evidence>
<protein>
    <submittedName>
        <fullName evidence="2">40S ribosomal protein S15</fullName>
    </submittedName>
</protein>
<organism evidence="1 2">
    <name type="scientific">Heterorhabditis bacteriophora</name>
    <name type="common">Entomopathogenic nematode worm</name>
    <dbReference type="NCBI Taxonomy" id="37862"/>
    <lineage>
        <taxon>Eukaryota</taxon>
        <taxon>Metazoa</taxon>
        <taxon>Ecdysozoa</taxon>
        <taxon>Nematoda</taxon>
        <taxon>Chromadorea</taxon>
        <taxon>Rhabditida</taxon>
        <taxon>Rhabditina</taxon>
        <taxon>Rhabditomorpha</taxon>
        <taxon>Strongyloidea</taxon>
        <taxon>Heterorhabditidae</taxon>
        <taxon>Heterorhabditis</taxon>
    </lineage>
</organism>
<keyword evidence="1" id="KW-1185">Reference proteome</keyword>